<keyword evidence="1" id="KW-1133">Transmembrane helix</keyword>
<sequence length="114" mass="12217">MGVFFMLKTKKLAVVSTFLFLGLLLFTNVAFGADAGQVEEKVTNAGNIIKGILSGLIVLAGVCVGSWIVIKRMKDADNAREKSEIYSGIGRIAGLVALGAALPWLLPWVFSLFQ</sequence>
<keyword evidence="1" id="KW-0472">Membrane</keyword>
<dbReference type="Pfam" id="PF16943">
    <property type="entry name" value="T4SS_CagC"/>
    <property type="match status" value="1"/>
</dbReference>
<organism evidence="2">
    <name type="scientific">Staphylococcus aureus</name>
    <dbReference type="NCBI Taxonomy" id="1280"/>
    <lineage>
        <taxon>Bacteria</taxon>
        <taxon>Bacillati</taxon>
        <taxon>Bacillota</taxon>
        <taxon>Bacilli</taxon>
        <taxon>Bacillales</taxon>
        <taxon>Staphylococcaceae</taxon>
        <taxon>Staphylococcus</taxon>
    </lineage>
</organism>
<keyword evidence="1" id="KW-0812">Transmembrane</keyword>
<feature type="transmembrane region" description="Helical" evidence="1">
    <location>
        <begin position="91"/>
        <end position="110"/>
    </location>
</feature>
<accession>A0A6F8P1C7</accession>
<dbReference type="AlphaFoldDB" id="A0A6F8P1C7"/>
<dbReference type="InterPro" id="IPR031607">
    <property type="entry name" value="T4SS_CagC"/>
</dbReference>
<reference evidence="2" key="1">
    <citation type="submission" date="2018-03" db="EMBL/GenBank/DDBJ databases">
        <title>Tn1546-ermB-carrying plasmid.</title>
        <authorList>
            <person name="Wan TW."/>
        </authorList>
    </citation>
    <scope>NUCLEOTIDE SEQUENCE</scope>
    <source>
        <strain evidence="2">NTUH_3874</strain>
        <plasmid evidence="2">pNTUH_3874</plasmid>
    </source>
</reference>
<gene>
    <name evidence="2" type="primary">traB</name>
</gene>
<evidence type="ECO:0000256" key="1">
    <source>
        <dbReference type="SAM" id="Phobius"/>
    </source>
</evidence>
<evidence type="ECO:0000313" key="2">
    <source>
        <dbReference type="EMBL" id="BBD49681.1"/>
    </source>
</evidence>
<keyword evidence="2" id="KW-0614">Plasmid</keyword>
<dbReference type="EMBL" id="LC377538">
    <property type="protein sequence ID" value="BBD49681.1"/>
    <property type="molecule type" value="Genomic_DNA"/>
</dbReference>
<name>A0A6F8P1C7_STAAU</name>
<protein>
    <submittedName>
        <fullName evidence="2">Conjugal transfer protein</fullName>
    </submittedName>
</protein>
<geneLocation type="plasmid" evidence="2">
    <name>pNTUH_3874</name>
</geneLocation>
<proteinExistence type="predicted"/>
<feature type="transmembrane region" description="Helical" evidence="1">
    <location>
        <begin position="48"/>
        <end position="70"/>
    </location>
</feature>